<organism evidence="1 2">
    <name type="scientific">Pseudomonas syringae pv. actinidiae ICMP 19096</name>
    <dbReference type="NCBI Taxonomy" id="1194405"/>
    <lineage>
        <taxon>Bacteria</taxon>
        <taxon>Pseudomonadati</taxon>
        <taxon>Pseudomonadota</taxon>
        <taxon>Gammaproteobacteria</taxon>
        <taxon>Pseudomonadales</taxon>
        <taxon>Pseudomonadaceae</taxon>
        <taxon>Pseudomonas</taxon>
        <taxon>Pseudomonas syringae</taxon>
    </lineage>
</organism>
<evidence type="ECO:0000313" key="2">
    <source>
        <dbReference type="Proteomes" id="UP000018849"/>
    </source>
</evidence>
<reference evidence="1 2" key="1">
    <citation type="journal article" date="2013" name="PLoS Pathog.">
        <title>Genomic analysis of the Kiwifruit pathogen Pseudomonas syringae pv. actinidiae provides insight into the origins of an emergent plant disease.</title>
        <authorList>
            <person name="McCann H.C."/>
            <person name="Rikkerink E.H."/>
            <person name="Bertels F."/>
            <person name="Fiers M."/>
            <person name="Lu A."/>
            <person name="Rees-George J."/>
            <person name="Andersen M.T."/>
            <person name="Gleave A.P."/>
            <person name="Haubold B."/>
            <person name="Wohlers M.W."/>
            <person name="Guttman D.S."/>
            <person name="Wang P.W."/>
            <person name="Straub C."/>
            <person name="Vanneste J.L."/>
            <person name="Rainey P.B."/>
            <person name="Templeton M.D."/>
        </authorList>
    </citation>
    <scope>NUCLEOTIDE SEQUENCE [LARGE SCALE GENOMIC DNA]</scope>
    <source>
        <strain evidence="1 2">ICMP 19096</strain>
    </source>
</reference>
<evidence type="ECO:0000313" key="1">
    <source>
        <dbReference type="EMBL" id="EPN41437.1"/>
    </source>
</evidence>
<dbReference type="EMBL" id="AOKF01003088">
    <property type="protein sequence ID" value="EPN41437.1"/>
    <property type="molecule type" value="Genomic_DNA"/>
</dbReference>
<name>A0A656JNS1_PSESF</name>
<protein>
    <submittedName>
        <fullName evidence="1">Uncharacterized protein</fullName>
    </submittedName>
</protein>
<comment type="caution">
    <text evidence="1">The sequence shown here is derived from an EMBL/GenBank/DDBJ whole genome shotgun (WGS) entry which is preliminary data.</text>
</comment>
<feature type="non-terminal residue" evidence="1">
    <location>
        <position position="80"/>
    </location>
</feature>
<accession>A0A656JNS1</accession>
<dbReference type="Proteomes" id="UP000018849">
    <property type="component" value="Unassembled WGS sequence"/>
</dbReference>
<dbReference type="AlphaFoldDB" id="A0A656JNS1"/>
<sequence>MTSTPLQANVHTAAAPPAPSANLRSGLSIFCQALVGLTPVGEYHDKALANSLDQQLAAPERQIAIARQLAAIPGSHWPDS</sequence>
<gene>
    <name evidence="1" type="ORF">A245_36084</name>
</gene>
<proteinExistence type="predicted"/>